<dbReference type="RefSeq" id="WP_084725952.1">
    <property type="nucleotide sequence ID" value="NZ_MDEI01000014.1"/>
</dbReference>
<sequence>MTAPFPPRRHTRLALCLLAMIAVPGMCMAQAAGAVDPARISPQVTLRLIDLLVAKGVMTREQADALIQEAATTVTADVTPPASVPYQTQPGAIVVPYVPEPVRAQIKDELRSEVTAQAKREGWAAPGALPEWTQRLRLYGDLRLRGEGIFYPDDNYGFFPDFTEINAGSGFDVVGTGNAPFLNTSRNRSRMRIRARLGVQAQIADWITGDIRVVTGADRGPVSTNQTLGGGGNLAKEPIWLDRAALVLQPMRDLDLSFGRFANPFWSSELVFDEDINFDGIAGRYVFAPQADFAPYVSAGVFPVYNTDLDFGSTNTLKTRSRDKWLYGAELGAQWRMHEDIALRMAFSYFQYDQFEGKRSGACLAPTANDSCDADGSRPQFQQFGNTLVPIRNIVADPANPGGPQLQYYGYASKFGIANVHAQLELAQFDPVKLLIEADVVKNTRYNAQRVRSLGPVNNLGNGGVFDGGDHGYLLNLLVGQPRVTEAGQWNASIGYRYLESDAVPDAFADSDFHMGGTNARGMILGGAYGLARNTWLSLRWLSANEVSGPPYAVDVLQLDLSAEF</sequence>
<organism evidence="2 3">
    <name type="scientific">Xanthomonas pisi</name>
    <dbReference type="NCBI Taxonomy" id="56457"/>
    <lineage>
        <taxon>Bacteria</taxon>
        <taxon>Pseudomonadati</taxon>
        <taxon>Pseudomonadota</taxon>
        <taxon>Gammaproteobacteria</taxon>
        <taxon>Lysobacterales</taxon>
        <taxon>Lysobacteraceae</taxon>
        <taxon>Xanthomonas</taxon>
    </lineage>
</organism>
<feature type="signal peptide" evidence="1">
    <location>
        <begin position="1"/>
        <end position="31"/>
    </location>
</feature>
<feature type="chain" id="PRO_5015447784" description="Porin" evidence="1">
    <location>
        <begin position="32"/>
        <end position="565"/>
    </location>
</feature>
<gene>
    <name evidence="2" type="ORF">XpiCFBP4643_15915</name>
</gene>
<protein>
    <recommendedName>
        <fullName evidence="4">Porin</fullName>
    </recommendedName>
</protein>
<evidence type="ECO:0008006" key="4">
    <source>
        <dbReference type="Google" id="ProtNLM"/>
    </source>
</evidence>
<dbReference type="OrthoDB" id="5372286at2"/>
<keyword evidence="3" id="KW-1185">Reference proteome</keyword>
<dbReference type="Pfam" id="PF16930">
    <property type="entry name" value="Porin_5"/>
    <property type="match status" value="1"/>
</dbReference>
<dbReference type="Proteomes" id="UP000238191">
    <property type="component" value="Unassembled WGS sequence"/>
</dbReference>
<accession>A0A2S7D0C7</accession>
<name>A0A2S7D0C7_9XANT</name>
<dbReference type="InterPro" id="IPR011250">
    <property type="entry name" value="OMP/PagP_B-barrel"/>
</dbReference>
<evidence type="ECO:0000256" key="1">
    <source>
        <dbReference type="SAM" id="SignalP"/>
    </source>
</evidence>
<evidence type="ECO:0000313" key="2">
    <source>
        <dbReference type="EMBL" id="PPU67278.1"/>
    </source>
</evidence>
<evidence type="ECO:0000313" key="3">
    <source>
        <dbReference type="Proteomes" id="UP000238191"/>
    </source>
</evidence>
<reference evidence="3" key="1">
    <citation type="submission" date="2016-08" db="EMBL/GenBank/DDBJ databases">
        <authorList>
            <person name="Merda D."/>
            <person name="Briand M."/>
            <person name="Taghouti G."/>
            <person name="Carrere S."/>
            <person name="Gouzy J."/>
            <person name="Portier P."/>
            <person name="Jacques M.-A."/>
            <person name="Fischer-Le Saux M."/>
        </authorList>
    </citation>
    <scope>NUCLEOTIDE SEQUENCE [LARGE SCALE GENOMIC DNA]</scope>
    <source>
        <strain evidence="3">CFBP4643</strain>
    </source>
</reference>
<dbReference type="EMBL" id="MDEI01000014">
    <property type="protein sequence ID" value="PPU67278.1"/>
    <property type="molecule type" value="Genomic_DNA"/>
</dbReference>
<dbReference type="Gene3D" id="2.40.160.20">
    <property type="match status" value="1"/>
</dbReference>
<keyword evidence="1" id="KW-0732">Signal</keyword>
<proteinExistence type="predicted"/>
<dbReference type="AlphaFoldDB" id="A0A2S7D0C7"/>
<comment type="caution">
    <text evidence="2">The sequence shown here is derived from an EMBL/GenBank/DDBJ whole genome shotgun (WGS) entry which is preliminary data.</text>
</comment>
<dbReference type="SUPFAM" id="SSF56925">
    <property type="entry name" value="OMPA-like"/>
    <property type="match status" value="1"/>
</dbReference>
<dbReference type="InterPro" id="IPR032638">
    <property type="entry name" value="Porin_5"/>
</dbReference>